<organism evidence="3 4">
    <name type="scientific">Schinkia azotoformans LMG 9581</name>
    <dbReference type="NCBI Taxonomy" id="1131731"/>
    <lineage>
        <taxon>Bacteria</taxon>
        <taxon>Bacillati</taxon>
        <taxon>Bacillota</taxon>
        <taxon>Bacilli</taxon>
        <taxon>Bacillales</taxon>
        <taxon>Bacillaceae</taxon>
        <taxon>Calidifontibacillus/Schinkia group</taxon>
        <taxon>Schinkia</taxon>
    </lineage>
</organism>
<dbReference type="Proteomes" id="UP000006315">
    <property type="component" value="Unassembled WGS sequence"/>
</dbReference>
<dbReference type="Pfam" id="PF11772">
    <property type="entry name" value="EpuA"/>
    <property type="match status" value="1"/>
</dbReference>
<feature type="compositionally biased region" description="Basic and acidic residues" evidence="1">
    <location>
        <begin position="1"/>
        <end position="15"/>
    </location>
</feature>
<keyword evidence="4" id="KW-1185">Reference proteome</keyword>
<dbReference type="GeneID" id="89467680"/>
<name>K6D3H3_SCHAZ</name>
<dbReference type="PATRIC" id="fig|1131731.3.peg.4162"/>
<dbReference type="AlphaFoldDB" id="K6D3H3"/>
<proteinExistence type="predicted"/>
<keyword evidence="2" id="KW-0812">Transmembrane</keyword>
<feature type="transmembrane region" description="Helical" evidence="2">
    <location>
        <begin position="54"/>
        <end position="80"/>
    </location>
</feature>
<dbReference type="EMBL" id="AJLR01000152">
    <property type="protein sequence ID" value="EKN62814.1"/>
    <property type="molecule type" value="Genomic_DNA"/>
</dbReference>
<comment type="caution">
    <text evidence="3">The sequence shown here is derived from an EMBL/GenBank/DDBJ whole genome shotgun (WGS) entry which is preliminary data.</text>
</comment>
<dbReference type="STRING" id="1131731.BAZO_20393"/>
<evidence type="ECO:0000256" key="1">
    <source>
        <dbReference type="SAM" id="MobiDB-lite"/>
    </source>
</evidence>
<reference evidence="3 4" key="1">
    <citation type="journal article" date="2012" name="Front. Microbiol.">
        <title>Redundancy and modularity in membrane-associated dissimilatory nitrate reduction in Bacillus.</title>
        <authorList>
            <person name="Heylen K."/>
            <person name="Keltjens J."/>
        </authorList>
    </citation>
    <scope>NUCLEOTIDE SEQUENCE [LARGE SCALE GENOMIC DNA]</scope>
    <source>
        <strain evidence="3 4">LMG 9581</strain>
    </source>
</reference>
<evidence type="ECO:0000256" key="2">
    <source>
        <dbReference type="SAM" id="Phobius"/>
    </source>
</evidence>
<protein>
    <recommendedName>
        <fullName evidence="5">DNA-directed RNA polymerase subunit beta</fullName>
    </recommendedName>
</protein>
<feature type="region of interest" description="Disordered" evidence="1">
    <location>
        <begin position="1"/>
        <end position="21"/>
    </location>
</feature>
<gene>
    <name evidence="3" type="ORF">BAZO_20393</name>
</gene>
<keyword evidence="2" id="KW-1133">Transmembrane helix</keyword>
<evidence type="ECO:0000313" key="4">
    <source>
        <dbReference type="Proteomes" id="UP000006315"/>
    </source>
</evidence>
<evidence type="ECO:0008006" key="5">
    <source>
        <dbReference type="Google" id="ProtNLM"/>
    </source>
</evidence>
<sequence>MASEFEQLRQAEQKSRIQRRQARVVARAERVQKQQSREKDTEQKKPTKIRLIPIWLRLLIVAILLVVSMTAGIMFGYGVIGSGKAMDALKFSTWEHLVDLVVKGTDENK</sequence>
<dbReference type="RefSeq" id="WP_003333326.1">
    <property type="nucleotide sequence ID" value="NZ_AJLR01000152.1"/>
</dbReference>
<evidence type="ECO:0000313" key="3">
    <source>
        <dbReference type="EMBL" id="EKN62814.1"/>
    </source>
</evidence>
<dbReference type="InterPro" id="IPR024596">
    <property type="entry name" value="RNApol_su_b/EpuA"/>
</dbReference>
<accession>K6D3H3</accession>
<keyword evidence="2" id="KW-0472">Membrane</keyword>